<evidence type="ECO:0000313" key="13">
    <source>
        <dbReference type="Proteomes" id="UP000037288"/>
    </source>
</evidence>
<feature type="transmembrane region" description="Helical" evidence="11">
    <location>
        <begin position="347"/>
        <end position="369"/>
    </location>
</feature>
<feature type="transmembrane region" description="Helical" evidence="11">
    <location>
        <begin position="234"/>
        <end position="255"/>
    </location>
</feature>
<feature type="transmembrane region" description="Helical" evidence="11">
    <location>
        <begin position="311"/>
        <end position="331"/>
    </location>
</feature>
<evidence type="ECO:0000256" key="1">
    <source>
        <dbReference type="ARBA" id="ARBA00004429"/>
    </source>
</evidence>
<evidence type="ECO:0000256" key="2">
    <source>
        <dbReference type="ARBA" id="ARBA00022448"/>
    </source>
</evidence>
<dbReference type="InterPro" id="IPR004670">
    <property type="entry name" value="NhaA"/>
</dbReference>
<feature type="transmembrane region" description="Helical" evidence="11">
    <location>
        <begin position="31"/>
        <end position="48"/>
    </location>
</feature>
<accession>A0A0K9X8Q2</accession>
<keyword evidence="8 11" id="KW-0406">Ion transport</keyword>
<evidence type="ECO:0000313" key="12">
    <source>
        <dbReference type="EMBL" id="KNB49012.1"/>
    </source>
</evidence>
<evidence type="ECO:0000256" key="10">
    <source>
        <dbReference type="ARBA" id="ARBA00023201"/>
    </source>
</evidence>
<dbReference type="InterPro" id="IPR023171">
    <property type="entry name" value="Na/H_antiporter_dom_sf"/>
</dbReference>
<dbReference type="GO" id="GO:0005886">
    <property type="term" value="C:plasma membrane"/>
    <property type="evidence" value="ECO:0007669"/>
    <property type="project" value="UniProtKB-SubCell"/>
</dbReference>
<keyword evidence="3 11" id="KW-0050">Antiport</keyword>
<dbReference type="STRING" id="1678637.AC230_27055"/>
<reference evidence="13" key="1">
    <citation type="submission" date="2015-07" db="EMBL/GenBank/DDBJ databases">
        <title>Draft genome sequence of Streptomyces sp. CMAA 1322, a bacterium isolated from Caatinga biome, from dry forest semiarid of Brazil.</title>
        <authorList>
            <person name="Santos S.N."/>
            <person name="Gacesa R."/>
            <person name="Taketani R.G."/>
            <person name="Long P.F."/>
            <person name="Melo I.S."/>
        </authorList>
    </citation>
    <scope>NUCLEOTIDE SEQUENCE [LARGE SCALE GENOMIC DNA]</scope>
    <source>
        <strain evidence="13">CMAA 1322</strain>
    </source>
</reference>
<evidence type="ECO:0000256" key="3">
    <source>
        <dbReference type="ARBA" id="ARBA00022449"/>
    </source>
</evidence>
<sequence>MAAPKNHRSVFLGRLPLPERNFLADALRTETVGGVLLLAAAVAALIWANTPIKDAYESIRGFHLGPGSLGLNLSVQHWAADGLLAIFFFVAGIELKRELVAGELRNPKAALLPVVAALCGMAAPALVYATVATTGGGSLKGWAVPTATDIAFALAVLAVIGTALPSALRAFLLTLAVVDDLFAILIIAIFFTSTLNFTALGFAALGLFVFWLLLRKGVRGWYVYVPLAVVNWALMYNSGVHATIAGVAMGLMLRCHRREDERTSPGEHIEHLVRPLSAGLAVPMFALFSAGVTISGGALSDIFRRPETLGVVLGLIVGKAVGVFGGTWLAARFTRAELNPDLKWPDVLAVASLAGIGFTVSLLIGELAFGGDPTLVGEVKAAVLVGSLIAAVVASVLLKLRDNKYRKLCDEEERDEDQDGIPDIYEQGNPDYHLRMAALLEAKAAEHRRLAEVASGRATGDDGPA</sequence>
<feature type="transmembrane region" description="Helical" evidence="11">
    <location>
        <begin position="381"/>
        <end position="398"/>
    </location>
</feature>
<dbReference type="EMBL" id="LFXA01000018">
    <property type="protein sequence ID" value="KNB49012.1"/>
    <property type="molecule type" value="Genomic_DNA"/>
</dbReference>
<dbReference type="GO" id="GO:0006885">
    <property type="term" value="P:regulation of pH"/>
    <property type="evidence" value="ECO:0007669"/>
    <property type="project" value="UniProtKB-UniRule"/>
</dbReference>
<keyword evidence="5 11" id="KW-0812">Transmembrane</keyword>
<dbReference type="PANTHER" id="PTHR30341:SF0">
    <property type="entry name" value="NA(+)_H(+) ANTIPORTER NHAA"/>
    <property type="match status" value="1"/>
</dbReference>
<evidence type="ECO:0000256" key="5">
    <source>
        <dbReference type="ARBA" id="ARBA00022692"/>
    </source>
</evidence>
<protein>
    <recommendedName>
        <fullName evidence="11">Na(+)/H(+) antiporter NhaA</fullName>
    </recommendedName>
    <alternativeName>
        <fullName evidence="11">Sodium/proton antiporter NhaA</fullName>
    </alternativeName>
</protein>
<gene>
    <name evidence="11 12" type="primary">nhaA</name>
    <name evidence="12" type="ORF">AC230_27055</name>
</gene>
<keyword evidence="9 11" id="KW-0472">Membrane</keyword>
<keyword evidence="2 11" id="KW-0813">Transport</keyword>
<dbReference type="OrthoDB" id="117402at2"/>
<keyword evidence="13" id="KW-1185">Reference proteome</keyword>
<dbReference type="PATRIC" id="fig|1678637.3.peg.5786"/>
<dbReference type="GO" id="GO:0015385">
    <property type="term" value="F:sodium:proton antiporter activity"/>
    <property type="evidence" value="ECO:0007669"/>
    <property type="project" value="UniProtKB-UniRule"/>
</dbReference>
<organism evidence="12 13">
    <name type="scientific">Streptomyces caatingaensis</name>
    <dbReference type="NCBI Taxonomy" id="1678637"/>
    <lineage>
        <taxon>Bacteria</taxon>
        <taxon>Bacillati</taxon>
        <taxon>Actinomycetota</taxon>
        <taxon>Actinomycetes</taxon>
        <taxon>Kitasatosporales</taxon>
        <taxon>Streptomycetaceae</taxon>
        <taxon>Streptomyces</taxon>
    </lineage>
</organism>
<comment type="catalytic activity">
    <reaction evidence="11">
        <text>Na(+)(in) + 2 H(+)(out) = Na(+)(out) + 2 H(+)(in)</text>
        <dbReference type="Rhea" id="RHEA:29251"/>
        <dbReference type="ChEBI" id="CHEBI:15378"/>
        <dbReference type="ChEBI" id="CHEBI:29101"/>
    </reaction>
</comment>
<feature type="transmembrane region" description="Helical" evidence="11">
    <location>
        <begin position="110"/>
        <end position="131"/>
    </location>
</feature>
<feature type="transmembrane region" description="Helical" evidence="11">
    <location>
        <begin position="143"/>
        <end position="164"/>
    </location>
</feature>
<dbReference type="Pfam" id="PF06965">
    <property type="entry name" value="Na_H_antiport_1"/>
    <property type="match status" value="1"/>
</dbReference>
<proteinExistence type="inferred from homology"/>
<keyword evidence="6 11" id="KW-1133">Transmembrane helix</keyword>
<evidence type="ECO:0000256" key="4">
    <source>
        <dbReference type="ARBA" id="ARBA00022475"/>
    </source>
</evidence>
<dbReference type="AlphaFoldDB" id="A0A0K9X8Q2"/>
<evidence type="ECO:0000256" key="6">
    <source>
        <dbReference type="ARBA" id="ARBA00022989"/>
    </source>
</evidence>
<feature type="transmembrane region" description="Helical" evidence="11">
    <location>
        <begin position="69"/>
        <end position="90"/>
    </location>
</feature>
<evidence type="ECO:0000256" key="11">
    <source>
        <dbReference type="HAMAP-Rule" id="MF_01844"/>
    </source>
</evidence>
<keyword evidence="10 11" id="KW-0739">Sodium transport</keyword>
<evidence type="ECO:0000256" key="8">
    <source>
        <dbReference type="ARBA" id="ARBA00023065"/>
    </source>
</evidence>
<dbReference type="PANTHER" id="PTHR30341">
    <property type="entry name" value="SODIUM ION/PROTON ANTIPORTER NHAA-RELATED"/>
    <property type="match status" value="1"/>
</dbReference>
<evidence type="ECO:0000256" key="9">
    <source>
        <dbReference type="ARBA" id="ARBA00023136"/>
    </source>
</evidence>
<dbReference type="NCBIfam" id="TIGR00773">
    <property type="entry name" value="NhaA"/>
    <property type="match status" value="1"/>
</dbReference>
<comment type="function">
    <text evidence="11">Na(+)/H(+) antiporter that extrudes sodium in exchange for external protons.</text>
</comment>
<comment type="caution">
    <text evidence="12">The sequence shown here is derived from an EMBL/GenBank/DDBJ whole genome shotgun (WGS) entry which is preliminary data.</text>
</comment>
<feature type="transmembrane region" description="Helical" evidence="11">
    <location>
        <begin position="197"/>
        <end position="214"/>
    </location>
</feature>
<dbReference type="RefSeq" id="WP_049718965.1">
    <property type="nucleotide sequence ID" value="NZ_LFXA01000018.1"/>
</dbReference>
<comment type="similarity">
    <text evidence="11">Belongs to the NhaA Na(+)/H(+) (TC 2.A.33) antiporter family.</text>
</comment>
<comment type="subcellular location">
    <subcellularLocation>
        <location evidence="1">Cell inner membrane</location>
        <topology evidence="1">Multi-pass membrane protein</topology>
    </subcellularLocation>
    <subcellularLocation>
        <location evidence="11">Cell membrane</location>
        <topology evidence="11">Multi-pass membrane protein</topology>
    </subcellularLocation>
</comment>
<name>A0A0K9X8Q2_9ACTN</name>
<dbReference type="HAMAP" id="MF_01844">
    <property type="entry name" value="NhaA"/>
    <property type="match status" value="1"/>
</dbReference>
<keyword evidence="4 11" id="KW-1003">Cell membrane</keyword>
<feature type="transmembrane region" description="Helical" evidence="11">
    <location>
        <begin position="276"/>
        <end position="299"/>
    </location>
</feature>
<evidence type="ECO:0000256" key="7">
    <source>
        <dbReference type="ARBA" id="ARBA00023053"/>
    </source>
</evidence>
<dbReference type="Proteomes" id="UP000037288">
    <property type="component" value="Unassembled WGS sequence"/>
</dbReference>
<keyword evidence="7 11" id="KW-0915">Sodium</keyword>
<dbReference type="Gene3D" id="1.20.1530.10">
    <property type="entry name" value="Na+/H+ antiporter like domain"/>
    <property type="match status" value="1"/>
</dbReference>